<gene>
    <name evidence="1" type="ORF">ONZ43_g4153</name>
</gene>
<reference evidence="1" key="1">
    <citation type="submission" date="2022-11" db="EMBL/GenBank/DDBJ databases">
        <title>Genome Sequence of Nemania bipapillata.</title>
        <authorList>
            <person name="Buettner E."/>
        </authorList>
    </citation>
    <scope>NUCLEOTIDE SEQUENCE</scope>
    <source>
        <strain evidence="1">CP14</strain>
    </source>
</reference>
<dbReference type="Proteomes" id="UP001153334">
    <property type="component" value="Unassembled WGS sequence"/>
</dbReference>
<comment type="caution">
    <text evidence="1">The sequence shown here is derived from an EMBL/GenBank/DDBJ whole genome shotgun (WGS) entry which is preliminary data.</text>
</comment>
<accession>A0ACC2IR55</accession>
<sequence>MNHYEKLMRDVERSDDDSAEKAEKIRSLFMQRTIAATRYGAFGAFGGKTEQGSIRALKRLPRLPQDHIFYDQQKIKDEDTMVLVPTRLPEEGLAGAERRSQPQIKAKKLRAEDVPLKAIVSSIVVGINGVAEPRPSTNNEILARTGFANSRSDEAIQRTGFMIDSLCQGGTLEGNGPILVLLQFRNSLDMYVYYDGEFALVPSP</sequence>
<organism evidence="1 2">
    <name type="scientific">Nemania bipapillata</name>
    <dbReference type="NCBI Taxonomy" id="110536"/>
    <lineage>
        <taxon>Eukaryota</taxon>
        <taxon>Fungi</taxon>
        <taxon>Dikarya</taxon>
        <taxon>Ascomycota</taxon>
        <taxon>Pezizomycotina</taxon>
        <taxon>Sordariomycetes</taxon>
        <taxon>Xylariomycetidae</taxon>
        <taxon>Xylariales</taxon>
        <taxon>Xylariaceae</taxon>
        <taxon>Nemania</taxon>
    </lineage>
</organism>
<proteinExistence type="predicted"/>
<keyword evidence="2" id="KW-1185">Reference proteome</keyword>
<evidence type="ECO:0000313" key="1">
    <source>
        <dbReference type="EMBL" id="KAJ8117676.1"/>
    </source>
</evidence>
<name>A0ACC2IR55_9PEZI</name>
<evidence type="ECO:0000313" key="2">
    <source>
        <dbReference type="Proteomes" id="UP001153334"/>
    </source>
</evidence>
<protein>
    <submittedName>
        <fullName evidence="1">Uncharacterized protein</fullName>
    </submittedName>
</protein>
<dbReference type="EMBL" id="JAPESX010001075">
    <property type="protein sequence ID" value="KAJ8117676.1"/>
    <property type="molecule type" value="Genomic_DNA"/>
</dbReference>